<sequence>MSITRSNNPSLAQFYFCKQTRKTSMMKVVLVLVLVAIIVVADAHKKGNKGKKKCAKKCSKVAREQYRVEIETLQGQLDAADAEISNLESEFAGYQAGIETLEGEVNLADTEISNLESELAGHMATIDELNANLATAQDSVSANDAEIAELTAKTLQPCHICGESLDTVTGEVTKIDCNEDTLKCLDTTTASDNQCRLDATETKWEIVNGLVSA</sequence>
<protein>
    <submittedName>
        <fullName evidence="1">Uncharacterized protein</fullName>
    </submittedName>
</protein>
<evidence type="ECO:0000313" key="2">
    <source>
        <dbReference type="Proteomes" id="UP000749559"/>
    </source>
</evidence>
<comment type="caution">
    <text evidence="1">The sequence shown here is derived from an EMBL/GenBank/DDBJ whole genome shotgun (WGS) entry which is preliminary data.</text>
</comment>
<dbReference type="AlphaFoldDB" id="A0A8J1Y956"/>
<reference evidence="1" key="1">
    <citation type="submission" date="2022-03" db="EMBL/GenBank/DDBJ databases">
        <authorList>
            <person name="Martin C."/>
        </authorList>
    </citation>
    <scope>NUCLEOTIDE SEQUENCE</scope>
</reference>
<gene>
    <name evidence="1" type="ORF">OFUS_LOCUS7127</name>
</gene>
<dbReference type="EMBL" id="CAIIXF020000003">
    <property type="protein sequence ID" value="CAH1780431.1"/>
    <property type="molecule type" value="Genomic_DNA"/>
</dbReference>
<name>A0A8J1Y956_OWEFU</name>
<dbReference type="Gene3D" id="1.10.287.1490">
    <property type="match status" value="1"/>
</dbReference>
<dbReference type="Proteomes" id="UP000749559">
    <property type="component" value="Unassembled WGS sequence"/>
</dbReference>
<organism evidence="1 2">
    <name type="scientific">Owenia fusiformis</name>
    <name type="common">Polychaete worm</name>
    <dbReference type="NCBI Taxonomy" id="6347"/>
    <lineage>
        <taxon>Eukaryota</taxon>
        <taxon>Metazoa</taxon>
        <taxon>Spiralia</taxon>
        <taxon>Lophotrochozoa</taxon>
        <taxon>Annelida</taxon>
        <taxon>Polychaeta</taxon>
        <taxon>Sedentaria</taxon>
        <taxon>Canalipalpata</taxon>
        <taxon>Sabellida</taxon>
        <taxon>Oweniida</taxon>
        <taxon>Oweniidae</taxon>
        <taxon>Owenia</taxon>
    </lineage>
</organism>
<proteinExistence type="predicted"/>
<evidence type="ECO:0000313" key="1">
    <source>
        <dbReference type="EMBL" id="CAH1780431.1"/>
    </source>
</evidence>
<accession>A0A8J1Y956</accession>
<keyword evidence="2" id="KW-1185">Reference proteome</keyword>